<dbReference type="EMBL" id="CP002101">
    <property type="protein sequence ID" value="AEH60678.1"/>
    <property type="molecule type" value="Genomic_DNA"/>
</dbReference>
<dbReference type="GeneID" id="43327277"/>
<reference evidence="1" key="1">
    <citation type="submission" date="2010-07" db="EMBL/GenBank/DDBJ databases">
        <title>The complete genome of Methanosalsum zhilinae DSM 4017.</title>
        <authorList>
            <consortium name="US DOE Joint Genome Institute (JGI-PGF)"/>
            <person name="Lucas S."/>
            <person name="Copeland A."/>
            <person name="Lapidus A."/>
            <person name="Glavina del Rio T."/>
            <person name="Dalin E."/>
            <person name="Tice H."/>
            <person name="Bruce D."/>
            <person name="Goodwin L."/>
            <person name="Pitluck S."/>
            <person name="Kyrpides N."/>
            <person name="Mavromatis K."/>
            <person name="Ovchinnikova G."/>
            <person name="Daligault H."/>
            <person name="Detter J.C."/>
            <person name="Han C."/>
            <person name="Tapia R."/>
            <person name="Larimer F."/>
            <person name="Land M."/>
            <person name="Hauser L."/>
            <person name="Markowitz V."/>
            <person name="Cheng J.-F."/>
            <person name="Hugenholtz P."/>
            <person name="Woyke T."/>
            <person name="Wu D."/>
            <person name="Spring S."/>
            <person name="Schueler E."/>
            <person name="Brambilla E."/>
            <person name="Klenk H.-P."/>
            <person name="Eisen J.A."/>
        </authorList>
    </citation>
    <scope>NUCLEOTIDE SEQUENCE</scope>
    <source>
        <strain evidence="1">DSM 4017</strain>
    </source>
</reference>
<keyword evidence="2" id="KW-1185">Reference proteome</keyword>
<protein>
    <submittedName>
        <fullName evidence="1">Uncharacterized protein</fullName>
    </submittedName>
</protein>
<evidence type="ECO:0000313" key="2">
    <source>
        <dbReference type="Proteomes" id="UP000006622"/>
    </source>
</evidence>
<organism evidence="1 2">
    <name type="scientific">Methanosalsum zhilinae (strain DSM 4017 / NBRC 107636 / OCM 62 / WeN5)</name>
    <name type="common">Methanohalophilus zhilinae</name>
    <dbReference type="NCBI Taxonomy" id="679901"/>
    <lineage>
        <taxon>Archaea</taxon>
        <taxon>Methanobacteriati</taxon>
        <taxon>Methanobacteriota</taxon>
        <taxon>Stenosarchaea group</taxon>
        <taxon>Methanomicrobia</taxon>
        <taxon>Methanosarcinales</taxon>
        <taxon>Methanosarcinaceae</taxon>
        <taxon>Methanosalsum</taxon>
    </lineage>
</organism>
<dbReference type="KEGG" id="mzh:Mzhil_0816"/>
<name>F7XKY0_METZD</name>
<sequence length="58" mass="5793" precursor="true">MSGSKILILAGILALMVAGISAVTADATNLVYQTQNTCNIAAGCVECVCNVVSGCGCR</sequence>
<dbReference type="STRING" id="679901.Mzhil_0816"/>
<dbReference type="HOGENOM" id="CLU_2968536_0_0_2"/>
<dbReference type="AlphaFoldDB" id="F7XKY0"/>
<gene>
    <name evidence="1" type="ordered locus">Mzhil_0816</name>
</gene>
<evidence type="ECO:0000313" key="1">
    <source>
        <dbReference type="EMBL" id="AEH60678.1"/>
    </source>
</evidence>
<accession>F7XKY0</accession>
<proteinExistence type="predicted"/>
<dbReference type="RefSeq" id="WP_013898117.1">
    <property type="nucleotide sequence ID" value="NC_015676.1"/>
</dbReference>
<dbReference type="Proteomes" id="UP000006622">
    <property type="component" value="Chromosome"/>
</dbReference>